<dbReference type="Pfam" id="PF13424">
    <property type="entry name" value="TPR_12"/>
    <property type="match status" value="1"/>
</dbReference>
<dbReference type="Gene3D" id="1.25.40.10">
    <property type="entry name" value="Tetratricopeptide repeat domain"/>
    <property type="match status" value="2"/>
</dbReference>
<comment type="caution">
    <text evidence="2">The sequence shown here is derived from an EMBL/GenBank/DDBJ whole genome shotgun (WGS) entry which is preliminary data.</text>
</comment>
<dbReference type="SUPFAM" id="SSF48452">
    <property type="entry name" value="TPR-like"/>
    <property type="match status" value="2"/>
</dbReference>
<protein>
    <recommendedName>
        <fullName evidence="4">Kinesin light chain</fullName>
    </recommendedName>
</protein>
<dbReference type="Proteomes" id="UP001178507">
    <property type="component" value="Unassembled WGS sequence"/>
</dbReference>
<proteinExistence type="predicted"/>
<sequence length="458" mass="49667">MAEVHVPTFAMVNALKMDKAPDPRVFAVQELGDLAAEASLAELRGCNGRVRQLLEAEQQTAKELELALAKARAENASTRQCLEQELHEAAVAKEQLQEAKKKRKESQKQLQECERADMEGTDPQRHRLQDLLSQARTLIASNGDRAAGANKLSLAQAREAASMVQQLEGLGYADDELYRALLQLGLQNLERHLEHDHPEVLACAQSLAVSLENLGDKNTAVKFYQRVFESRSLRLGKEHPETLDSAYNLAVCLRGLGQVDEAEALFRATMRGCQSAFGNQNPGTLESAEQLAEILEARSELVAAWGLRRQLLEWYRAAYGEEDLTALGALSKLANVLAAAAVAGSASPPAAAEALRAAYSRHKQVLGLGNLDTLSTAKDMATFLSGCGNDPASAEAVLRECVDVCWEQLGACAPETLTSVENLAEHLESKGRIVEADTILRRLANAQRGDLHSTAKSG</sequence>
<dbReference type="EMBL" id="CAUJNA010000887">
    <property type="protein sequence ID" value="CAJ1382248.1"/>
    <property type="molecule type" value="Genomic_DNA"/>
</dbReference>
<evidence type="ECO:0000313" key="2">
    <source>
        <dbReference type="EMBL" id="CAJ1382248.1"/>
    </source>
</evidence>
<gene>
    <name evidence="2" type="ORF">EVOR1521_LOCUS9660</name>
</gene>
<accession>A0AA36MXE1</accession>
<evidence type="ECO:0000256" key="1">
    <source>
        <dbReference type="SAM" id="MobiDB-lite"/>
    </source>
</evidence>
<dbReference type="InterPro" id="IPR053137">
    <property type="entry name" value="NLR-like"/>
</dbReference>
<name>A0AA36MXE1_9DINO</name>
<feature type="region of interest" description="Disordered" evidence="1">
    <location>
        <begin position="97"/>
        <end position="125"/>
    </location>
</feature>
<keyword evidence="3" id="KW-1185">Reference proteome</keyword>
<dbReference type="PANTHER" id="PTHR46082:SF6">
    <property type="entry name" value="AAA+ ATPASE DOMAIN-CONTAINING PROTEIN-RELATED"/>
    <property type="match status" value="1"/>
</dbReference>
<reference evidence="2" key="1">
    <citation type="submission" date="2023-08" db="EMBL/GenBank/DDBJ databases">
        <authorList>
            <person name="Chen Y."/>
            <person name="Shah S."/>
            <person name="Dougan E. K."/>
            <person name="Thang M."/>
            <person name="Chan C."/>
        </authorList>
    </citation>
    <scope>NUCLEOTIDE SEQUENCE</scope>
</reference>
<evidence type="ECO:0008006" key="4">
    <source>
        <dbReference type="Google" id="ProtNLM"/>
    </source>
</evidence>
<feature type="compositionally biased region" description="Basic and acidic residues" evidence="1">
    <location>
        <begin position="111"/>
        <end position="125"/>
    </location>
</feature>
<evidence type="ECO:0000313" key="3">
    <source>
        <dbReference type="Proteomes" id="UP001178507"/>
    </source>
</evidence>
<dbReference type="InterPro" id="IPR011990">
    <property type="entry name" value="TPR-like_helical_dom_sf"/>
</dbReference>
<organism evidence="2 3">
    <name type="scientific">Effrenium voratum</name>
    <dbReference type="NCBI Taxonomy" id="2562239"/>
    <lineage>
        <taxon>Eukaryota</taxon>
        <taxon>Sar</taxon>
        <taxon>Alveolata</taxon>
        <taxon>Dinophyceae</taxon>
        <taxon>Suessiales</taxon>
        <taxon>Symbiodiniaceae</taxon>
        <taxon>Effrenium</taxon>
    </lineage>
</organism>
<dbReference type="PANTHER" id="PTHR46082">
    <property type="entry name" value="ATP/GTP-BINDING PROTEIN-RELATED"/>
    <property type="match status" value="1"/>
</dbReference>
<dbReference type="AlphaFoldDB" id="A0AA36MXE1"/>